<evidence type="ECO:0000259" key="2">
    <source>
        <dbReference type="PROSITE" id="PS50137"/>
    </source>
</evidence>
<dbReference type="Pfam" id="PF00035">
    <property type="entry name" value="dsrm"/>
    <property type="match status" value="1"/>
</dbReference>
<accession>A0A1C7LP27</accession>
<name>A0A1C7LP27_GRIFR</name>
<dbReference type="PROSITE" id="PS50137">
    <property type="entry name" value="DS_RBD"/>
    <property type="match status" value="1"/>
</dbReference>
<evidence type="ECO:0000313" key="4">
    <source>
        <dbReference type="Proteomes" id="UP000092993"/>
    </source>
</evidence>
<keyword evidence="1" id="KW-0694">RNA-binding</keyword>
<gene>
    <name evidence="3" type="ORF">A0H81_13441</name>
</gene>
<dbReference type="Proteomes" id="UP000092993">
    <property type="component" value="Unassembled WGS sequence"/>
</dbReference>
<comment type="caution">
    <text evidence="3">The sequence shown here is derived from an EMBL/GenBank/DDBJ whole genome shotgun (WGS) entry which is preliminary data.</text>
</comment>
<organism evidence="3 4">
    <name type="scientific">Grifola frondosa</name>
    <name type="common">Maitake</name>
    <name type="synonym">Polyporus frondosus</name>
    <dbReference type="NCBI Taxonomy" id="5627"/>
    <lineage>
        <taxon>Eukaryota</taxon>
        <taxon>Fungi</taxon>
        <taxon>Dikarya</taxon>
        <taxon>Basidiomycota</taxon>
        <taxon>Agaricomycotina</taxon>
        <taxon>Agaricomycetes</taxon>
        <taxon>Polyporales</taxon>
        <taxon>Grifolaceae</taxon>
        <taxon>Grifola</taxon>
    </lineage>
</organism>
<dbReference type="OrthoDB" id="3246846at2759"/>
<sequence length="111" mass="12199">MPRKLHIFSKQSQNSTSIAGYVVQLNNCEFIRLPGRTLCPFLARIDFQTSKNTHLVSWEESAMGPANAVQWKAKCKVSGEVKGIGVGHKKSIAKEEAARQALEALGILTTM</sequence>
<evidence type="ECO:0000313" key="3">
    <source>
        <dbReference type="EMBL" id="OBZ66525.1"/>
    </source>
</evidence>
<feature type="domain" description="DRBM" evidence="2">
    <location>
        <begin position="46"/>
        <end position="107"/>
    </location>
</feature>
<protein>
    <recommendedName>
        <fullName evidence="2">DRBM domain-containing protein</fullName>
    </recommendedName>
</protein>
<dbReference type="InterPro" id="IPR014720">
    <property type="entry name" value="dsRBD_dom"/>
</dbReference>
<reference evidence="3 4" key="1">
    <citation type="submission" date="2016-03" db="EMBL/GenBank/DDBJ databases">
        <title>Whole genome sequencing of Grifola frondosa 9006-11.</title>
        <authorList>
            <person name="Min B."/>
            <person name="Park H."/>
            <person name="Kim J.-G."/>
            <person name="Cho H."/>
            <person name="Oh Y.-L."/>
            <person name="Kong W.-S."/>
            <person name="Choi I.-G."/>
        </authorList>
    </citation>
    <scope>NUCLEOTIDE SEQUENCE [LARGE SCALE GENOMIC DNA]</scope>
    <source>
        <strain evidence="3 4">9006-11</strain>
    </source>
</reference>
<dbReference type="Gene3D" id="3.30.160.20">
    <property type="match status" value="1"/>
</dbReference>
<keyword evidence="4" id="KW-1185">Reference proteome</keyword>
<dbReference type="GO" id="GO:0003723">
    <property type="term" value="F:RNA binding"/>
    <property type="evidence" value="ECO:0007669"/>
    <property type="project" value="UniProtKB-UniRule"/>
</dbReference>
<dbReference type="EMBL" id="LUGG01000029">
    <property type="protein sequence ID" value="OBZ66525.1"/>
    <property type="molecule type" value="Genomic_DNA"/>
</dbReference>
<dbReference type="SUPFAM" id="SSF54768">
    <property type="entry name" value="dsRNA-binding domain-like"/>
    <property type="match status" value="1"/>
</dbReference>
<proteinExistence type="predicted"/>
<dbReference type="AlphaFoldDB" id="A0A1C7LP27"/>
<evidence type="ECO:0000256" key="1">
    <source>
        <dbReference type="PROSITE-ProRule" id="PRU00266"/>
    </source>
</evidence>